<sequence>MPIISKITAAKKKKGRFHIYLKREEGEEYAFSVSEDLLVNEHLLKGKELSEEDIERLKEKDDVDKAMQKALNYLSYRMRSEGEITRYLRDQELTEEDIANIIDRLRELQFIDDIRFAEAFVRTKRDTAKKGPLLIEQELYQKGVSQHHIDRAMKEYPEETQLDHAIKMVEKKQSSYKKEGAKKKQQKLMQFVIQRGYPQSVASKAVAEAELETDPEAEWEGLVKHAEKAWRKHVKKDAWERDQKVKQYLFTRGFTAELIDRWFELKKEEG</sequence>
<dbReference type="Pfam" id="PF21982">
    <property type="entry name" value="RecX_HTH1"/>
    <property type="match status" value="1"/>
</dbReference>
<reference evidence="10" key="1">
    <citation type="submission" date="2016-10" db="EMBL/GenBank/DDBJ databases">
        <authorList>
            <person name="Varghese N."/>
            <person name="Submissions S."/>
        </authorList>
    </citation>
    <scope>NUCLEOTIDE SEQUENCE [LARGE SCALE GENOMIC DNA]</scope>
    <source>
        <strain evidence="10">S9</strain>
    </source>
</reference>
<dbReference type="PANTHER" id="PTHR33602:SF1">
    <property type="entry name" value="REGULATORY PROTEIN RECX FAMILY PROTEIN"/>
    <property type="match status" value="1"/>
</dbReference>
<keyword evidence="10" id="KW-1185">Reference proteome</keyword>
<evidence type="ECO:0000256" key="3">
    <source>
        <dbReference type="ARBA" id="ARBA00018111"/>
    </source>
</evidence>
<dbReference type="InterPro" id="IPR003783">
    <property type="entry name" value="Regulatory_RecX"/>
</dbReference>
<dbReference type="InterPro" id="IPR036388">
    <property type="entry name" value="WH-like_DNA-bd_sf"/>
</dbReference>
<feature type="domain" description="RecX first three-helical" evidence="8">
    <location>
        <begin position="66"/>
        <end position="105"/>
    </location>
</feature>
<comment type="function">
    <text evidence="5">Modulates RecA activity.</text>
</comment>
<dbReference type="InterPro" id="IPR053926">
    <property type="entry name" value="RecX_HTH_1st"/>
</dbReference>
<evidence type="ECO:0000259" key="6">
    <source>
        <dbReference type="Pfam" id="PF02631"/>
    </source>
</evidence>
<evidence type="ECO:0000259" key="8">
    <source>
        <dbReference type="Pfam" id="PF21982"/>
    </source>
</evidence>
<dbReference type="STRING" id="1601833.SAMN05518684_104296"/>
<evidence type="ECO:0000256" key="4">
    <source>
        <dbReference type="ARBA" id="ARBA00022490"/>
    </source>
</evidence>
<organism evidence="9 10">
    <name type="scientific">Salipaludibacillus aurantiacus</name>
    <dbReference type="NCBI Taxonomy" id="1601833"/>
    <lineage>
        <taxon>Bacteria</taxon>
        <taxon>Bacillati</taxon>
        <taxon>Bacillota</taxon>
        <taxon>Bacilli</taxon>
        <taxon>Bacillales</taxon>
        <taxon>Bacillaceae</taxon>
    </lineage>
</organism>
<dbReference type="Gene3D" id="1.10.10.10">
    <property type="entry name" value="Winged helix-like DNA-binding domain superfamily/Winged helix DNA-binding domain"/>
    <property type="match status" value="4"/>
</dbReference>
<comment type="similarity">
    <text evidence="2 5">Belongs to the RecX family.</text>
</comment>
<evidence type="ECO:0000259" key="7">
    <source>
        <dbReference type="Pfam" id="PF21981"/>
    </source>
</evidence>
<dbReference type="OrthoDB" id="5421057at2"/>
<dbReference type="RefSeq" id="WP_093049284.1">
    <property type="nucleotide sequence ID" value="NZ_FOGT01000004.1"/>
</dbReference>
<dbReference type="EMBL" id="FOGT01000004">
    <property type="protein sequence ID" value="SER85931.1"/>
    <property type="molecule type" value="Genomic_DNA"/>
</dbReference>
<dbReference type="AlphaFoldDB" id="A0A1H9SLW1"/>
<protein>
    <recommendedName>
        <fullName evidence="3 5">Regulatory protein RecX</fullName>
    </recommendedName>
</protein>
<comment type="subcellular location">
    <subcellularLocation>
        <location evidence="1 5">Cytoplasm</location>
    </subcellularLocation>
</comment>
<feature type="domain" description="RecX third three-helical" evidence="7">
    <location>
        <begin position="216"/>
        <end position="262"/>
    </location>
</feature>
<proteinExistence type="inferred from homology"/>
<name>A0A1H9SLW1_9BACI</name>
<dbReference type="GO" id="GO:0006282">
    <property type="term" value="P:regulation of DNA repair"/>
    <property type="evidence" value="ECO:0007669"/>
    <property type="project" value="UniProtKB-UniRule"/>
</dbReference>
<dbReference type="Proteomes" id="UP000198571">
    <property type="component" value="Unassembled WGS sequence"/>
</dbReference>
<dbReference type="Pfam" id="PF02631">
    <property type="entry name" value="RecX_HTH2"/>
    <property type="match status" value="1"/>
</dbReference>
<evidence type="ECO:0000256" key="1">
    <source>
        <dbReference type="ARBA" id="ARBA00004496"/>
    </source>
</evidence>
<dbReference type="InterPro" id="IPR053924">
    <property type="entry name" value="RecX_HTH_2nd"/>
</dbReference>
<dbReference type="HAMAP" id="MF_01114">
    <property type="entry name" value="RecX"/>
    <property type="match status" value="1"/>
</dbReference>
<evidence type="ECO:0000313" key="9">
    <source>
        <dbReference type="EMBL" id="SER85931.1"/>
    </source>
</evidence>
<feature type="domain" description="RecX second three-helical" evidence="6">
    <location>
        <begin position="112"/>
        <end position="153"/>
    </location>
</feature>
<feature type="domain" description="RecX third three-helical" evidence="7">
    <location>
        <begin position="159"/>
        <end position="206"/>
    </location>
</feature>
<evidence type="ECO:0000256" key="2">
    <source>
        <dbReference type="ARBA" id="ARBA00009695"/>
    </source>
</evidence>
<accession>A0A1H9SLW1</accession>
<dbReference type="GO" id="GO:0005737">
    <property type="term" value="C:cytoplasm"/>
    <property type="evidence" value="ECO:0007669"/>
    <property type="project" value="UniProtKB-SubCell"/>
</dbReference>
<evidence type="ECO:0000256" key="5">
    <source>
        <dbReference type="HAMAP-Rule" id="MF_01114"/>
    </source>
</evidence>
<gene>
    <name evidence="5" type="primary">recX</name>
    <name evidence="9" type="ORF">SAMN05518684_104296</name>
</gene>
<evidence type="ECO:0000313" key="10">
    <source>
        <dbReference type="Proteomes" id="UP000198571"/>
    </source>
</evidence>
<keyword evidence="4 5" id="KW-0963">Cytoplasm</keyword>
<dbReference type="InterPro" id="IPR053925">
    <property type="entry name" value="RecX_HTH_3rd"/>
</dbReference>
<dbReference type="Pfam" id="PF21981">
    <property type="entry name" value="RecX_HTH3"/>
    <property type="match status" value="2"/>
</dbReference>
<dbReference type="NCBIfam" id="NF010733">
    <property type="entry name" value="PRK14135.1"/>
    <property type="match status" value="1"/>
</dbReference>
<dbReference type="PANTHER" id="PTHR33602">
    <property type="entry name" value="REGULATORY PROTEIN RECX FAMILY PROTEIN"/>
    <property type="match status" value="1"/>
</dbReference>